<organism evidence="2 3">
    <name type="scientific">Curtobacterium citreum</name>
    <dbReference type="NCBI Taxonomy" id="2036"/>
    <lineage>
        <taxon>Bacteria</taxon>
        <taxon>Bacillati</taxon>
        <taxon>Actinomycetota</taxon>
        <taxon>Actinomycetes</taxon>
        <taxon>Micrococcales</taxon>
        <taxon>Microbacteriaceae</taxon>
        <taxon>Curtobacterium</taxon>
    </lineage>
</organism>
<keyword evidence="3" id="KW-1185">Reference proteome</keyword>
<feature type="compositionally biased region" description="Acidic residues" evidence="1">
    <location>
        <begin position="1"/>
        <end position="10"/>
    </location>
</feature>
<evidence type="ECO:0000313" key="3">
    <source>
        <dbReference type="Proteomes" id="UP001652264"/>
    </source>
</evidence>
<dbReference type="GeneID" id="95325705"/>
<dbReference type="RefSeq" id="WP_259550538.1">
    <property type="nucleotide sequence ID" value="NZ_BMNV01000009.1"/>
</dbReference>
<feature type="region of interest" description="Disordered" evidence="1">
    <location>
        <begin position="1"/>
        <end position="43"/>
    </location>
</feature>
<comment type="caution">
    <text evidence="2">The sequence shown here is derived from an EMBL/GenBank/DDBJ whole genome shotgun (WGS) entry which is preliminary data.</text>
</comment>
<protein>
    <submittedName>
        <fullName evidence="2">Uncharacterized protein</fullName>
    </submittedName>
</protein>
<gene>
    <name evidence="2" type="ORF">NYQ28_13930</name>
</gene>
<evidence type="ECO:0000256" key="1">
    <source>
        <dbReference type="SAM" id="MobiDB-lite"/>
    </source>
</evidence>
<feature type="compositionally biased region" description="Acidic residues" evidence="1">
    <location>
        <begin position="26"/>
        <end position="43"/>
    </location>
</feature>
<name>A0ABT2HK64_9MICO</name>
<sequence>MDPAELDAEDAFGHSVLPDAVRDASWLEDEDDLDDLDEDDVDV</sequence>
<proteinExistence type="predicted"/>
<dbReference type="Proteomes" id="UP001652264">
    <property type="component" value="Unassembled WGS sequence"/>
</dbReference>
<accession>A0ABT2HK64</accession>
<reference evidence="2 3" key="1">
    <citation type="submission" date="2022-08" db="EMBL/GenBank/DDBJ databases">
        <title>Taxonomy of Curtobacterium flaccumfaciens.</title>
        <authorList>
            <person name="Osdaghi E."/>
            <person name="Taghavi S.M."/>
            <person name="Hamidizade M."/>
            <person name="Abachi H."/>
            <person name="Fazliarab A."/>
            <person name="Baeyen S."/>
            <person name="Portier P."/>
            <person name="Van Vaerenbergh J."/>
            <person name="Jacques M.-A."/>
        </authorList>
    </citation>
    <scope>NUCLEOTIDE SEQUENCE [LARGE SCALE GENOMIC DNA]</scope>
    <source>
        <strain evidence="2 3">LMG8786T</strain>
    </source>
</reference>
<evidence type="ECO:0000313" key="2">
    <source>
        <dbReference type="EMBL" id="MCS6523668.1"/>
    </source>
</evidence>
<dbReference type="EMBL" id="JANVAD010000007">
    <property type="protein sequence ID" value="MCS6523668.1"/>
    <property type="molecule type" value="Genomic_DNA"/>
</dbReference>